<dbReference type="PANTHER" id="PTHR35174:SF3">
    <property type="entry name" value="BLL7171 PROTEIN"/>
    <property type="match status" value="1"/>
</dbReference>
<evidence type="ECO:0000256" key="1">
    <source>
        <dbReference type="ARBA" id="ARBA00007689"/>
    </source>
</evidence>
<dbReference type="AlphaFoldDB" id="A0AAJ6B0F5"/>
<dbReference type="SUPFAM" id="SSF54909">
    <property type="entry name" value="Dimeric alpha+beta barrel"/>
    <property type="match status" value="1"/>
</dbReference>
<dbReference type="Proteomes" id="UP001217476">
    <property type="component" value="Chromosome"/>
</dbReference>
<name>A0AAJ6B0F5_9HYPH</name>
<accession>A0AAJ6B0F5</accession>
<feature type="domain" description="YCII-related" evidence="2">
    <location>
        <begin position="1"/>
        <end position="112"/>
    </location>
</feature>
<organism evidence="3 4">
    <name type="scientific">Candidatus Devosia phytovorans</name>
    <dbReference type="NCBI Taxonomy" id="3121372"/>
    <lineage>
        <taxon>Bacteria</taxon>
        <taxon>Pseudomonadati</taxon>
        <taxon>Pseudomonadota</taxon>
        <taxon>Alphaproteobacteria</taxon>
        <taxon>Hyphomicrobiales</taxon>
        <taxon>Devosiaceae</taxon>
        <taxon>Devosia</taxon>
    </lineage>
</organism>
<dbReference type="PANTHER" id="PTHR35174">
    <property type="entry name" value="BLL7171 PROTEIN-RELATED"/>
    <property type="match status" value="1"/>
</dbReference>
<dbReference type="EMBL" id="CP119312">
    <property type="protein sequence ID" value="WEK05197.1"/>
    <property type="molecule type" value="Genomic_DNA"/>
</dbReference>
<evidence type="ECO:0000313" key="4">
    <source>
        <dbReference type="Proteomes" id="UP001217476"/>
    </source>
</evidence>
<evidence type="ECO:0000259" key="2">
    <source>
        <dbReference type="Pfam" id="PF03795"/>
    </source>
</evidence>
<gene>
    <name evidence="3" type="ORF">P0Y65_02770</name>
</gene>
<dbReference type="InterPro" id="IPR005545">
    <property type="entry name" value="YCII"/>
</dbReference>
<sequence length="116" mass="12809">MRYMMIIHHDDEALAQAPQQELWTEYAAFNQALEKAGDGFSSGQRLTGAKGATVVRSRAGKTEVLDGPYADTREQLAGYFFIEVPTIEEAVEWANRCPSTKYGTVEIRPIVEPGAS</sequence>
<proteinExistence type="inferred from homology"/>
<dbReference type="Gene3D" id="3.30.70.1060">
    <property type="entry name" value="Dimeric alpha+beta barrel"/>
    <property type="match status" value="1"/>
</dbReference>
<dbReference type="InterPro" id="IPR011008">
    <property type="entry name" value="Dimeric_a/b-barrel"/>
</dbReference>
<dbReference type="Pfam" id="PF03795">
    <property type="entry name" value="YCII"/>
    <property type="match status" value="1"/>
</dbReference>
<protein>
    <submittedName>
        <fullName evidence="3">YciI family protein</fullName>
    </submittedName>
</protein>
<evidence type="ECO:0000313" key="3">
    <source>
        <dbReference type="EMBL" id="WEK05197.1"/>
    </source>
</evidence>
<reference evidence="3" key="1">
    <citation type="submission" date="2023-03" db="EMBL/GenBank/DDBJ databases">
        <title>Andean soil-derived lignocellulolytic bacterial consortium as a source of novel taxa and putative plastic-active enzymes.</title>
        <authorList>
            <person name="Diaz-Garcia L."/>
            <person name="Chuvochina M."/>
            <person name="Feuerriegel G."/>
            <person name="Bunk B."/>
            <person name="Sproer C."/>
            <person name="Streit W.R."/>
            <person name="Rodriguez L.M."/>
            <person name="Overmann J."/>
            <person name="Jimenez D.J."/>
        </authorList>
    </citation>
    <scope>NUCLEOTIDE SEQUENCE</scope>
    <source>
        <strain evidence="3">MAG 4196</strain>
    </source>
</reference>
<comment type="similarity">
    <text evidence="1">Belongs to the YciI family.</text>
</comment>